<dbReference type="GO" id="GO:0003887">
    <property type="term" value="F:DNA-directed DNA polymerase activity"/>
    <property type="evidence" value="ECO:0007669"/>
    <property type="project" value="UniProtKB-KW"/>
</dbReference>
<dbReference type="Gene3D" id="1.10.150.870">
    <property type="match status" value="1"/>
</dbReference>
<comment type="caution">
    <text evidence="9">The sequence shown here is derived from an EMBL/GenBank/DDBJ whole genome shotgun (WGS) entry which is preliminary data.</text>
</comment>
<evidence type="ECO:0000256" key="6">
    <source>
        <dbReference type="ARBA" id="ARBA00022932"/>
    </source>
</evidence>
<dbReference type="Proteomes" id="UP000863257">
    <property type="component" value="Unassembled WGS sequence"/>
</dbReference>
<organism evidence="9">
    <name type="scientific">Vibrio vulnificus</name>
    <dbReference type="NCBI Taxonomy" id="672"/>
    <lineage>
        <taxon>Bacteria</taxon>
        <taxon>Pseudomonadati</taxon>
        <taxon>Pseudomonadota</taxon>
        <taxon>Gammaproteobacteria</taxon>
        <taxon>Vibrionales</taxon>
        <taxon>Vibrionaceae</taxon>
        <taxon>Vibrio</taxon>
    </lineage>
</organism>
<dbReference type="InterPro" id="IPR011708">
    <property type="entry name" value="DNA_pol3_alpha_NTPase_dom"/>
</dbReference>
<dbReference type="Pfam" id="PF14579">
    <property type="entry name" value="HHH_6"/>
    <property type="match status" value="1"/>
</dbReference>
<protein>
    <recommendedName>
        <fullName evidence="2">DNA polymerase III subunit alpha</fullName>
        <ecNumber evidence="1">2.7.7.7</ecNumber>
    </recommendedName>
</protein>
<dbReference type="InterPro" id="IPR003141">
    <property type="entry name" value="Pol/His_phosphatase_N"/>
</dbReference>
<accession>A0A8H9N3I3</accession>
<evidence type="ECO:0000256" key="2">
    <source>
        <dbReference type="ARBA" id="ARBA00019114"/>
    </source>
</evidence>
<dbReference type="GO" id="GO:0006260">
    <property type="term" value="P:DNA replication"/>
    <property type="evidence" value="ECO:0007669"/>
    <property type="project" value="UniProtKB-KW"/>
</dbReference>
<dbReference type="EMBL" id="DACRBY010000032">
    <property type="protein sequence ID" value="HAS8542174.1"/>
    <property type="molecule type" value="Genomic_DNA"/>
</dbReference>
<proteinExistence type="predicted"/>
<dbReference type="NCBIfam" id="TIGR00594">
    <property type="entry name" value="polc"/>
    <property type="match status" value="1"/>
</dbReference>
<evidence type="ECO:0000313" key="9">
    <source>
        <dbReference type="EMBL" id="HAS8542174.1"/>
    </source>
</evidence>
<gene>
    <name evidence="9" type="primary">dnaE</name>
    <name evidence="9" type="ORF">I7730_20505</name>
</gene>
<dbReference type="InterPro" id="IPR016195">
    <property type="entry name" value="Pol/histidinol_Pase-like"/>
</dbReference>
<keyword evidence="5" id="KW-0235">DNA replication</keyword>
<dbReference type="PANTHER" id="PTHR32294">
    <property type="entry name" value="DNA POLYMERASE III SUBUNIT ALPHA"/>
    <property type="match status" value="1"/>
</dbReference>
<sequence length="1701" mass="189867">MICQTALIRTHHSYHEGTGKTKEYIKKAVDGGIDTLIMADRVTFADGIEFYSAAKEAGINPVAGCLFSVADEIMLFESQYGANKKLYDGTLKIVQLLTSKNISIDSLASNMIGLEGKVFHQLKNLANKTQKVLWGQYKDSLALAVELLDTLDENSLSEMMASYKELISIAKTRKHLTVGPTGEIVEAAKNASGIFEIANLSILYCVSRRLEEIGNNDAFEFIKGDSESIRIAEKAKLVSSLFDNWVDWWPKAAKKKPSDTALNKQLVALCEDENAFTEEKRSAISWYIDAQNQFKNFLTLSRSDLYTDPECAISSSELNSRLGLFALMAIQPEFSEFVSQTESSYSNLTLFAKDMTGLSNLYKLISLAYKHGQSPELVSISGDKRDMDSFPKLTTSILEEYKSGLVAIIGLEGDELEKAIHSKVSTDKALSYYRGIFSDDSLLVGIERSTTPSSPHYKRAYEAHRNHILVELAKKENLLPFALNNALFVNENDYELHDNKLCGLLGLSSALLDRPRIGDKGHYLKTSEEMKSLFSDAPELINNTEKLASHFGLTGAHFVLELDNPQLPNFPIPEGFTIEEYTHKLALDGCKKKVDQFYKVKFKVESIDKFSDMQRSQYESAWAQYVDRVKVECDIISDMGFCGYFLIVMEFIQWSKDNGCPVGPGRGSGAGSAVAYGLNITDIPPIEYALLFERFLNPERVSMPDFDVDFGAGFHPETGELVERDDVIQHCADLYDDPDSEFPSVGQIATHGMLGVKSGVQKYGKAFDLSGVFSAGISKLMPDDPNLNMEKALQEPTIQYRLSRESSFANLFDVTAKSEGLKQNSGVHAGGVVISPTTIVDYCPFQVDPRSPEKAIGQFDKNAIERAGLVKFDFLGLGTLTMMEYAKKYIKDHRGVSVEFADFDYADPKVFEFLGTGNSVGVFQLESNGMQNLLNRIKCENIEELCALIALFRPGPLQSGMVDNFIDRKHGLEEISYPDKDWQHDSLKPILEPTYGIILYQEQVMQIAQVLAGYTLGGADMLRRAMGKKKPEEMAKQRAVFEEGAVNKGIDGELAMKIFDLVEKFAGYGFNKSHSMSYAYISYQTAWLKCYYPCEYLCALLTLSSDKVEKRVTLLHDAKKNGIQILPPDVNESELEFEPVSENQIRYGLGAIKGAREDSVRAVIEERKANGPFTSMLDIKQRCEKFMDSATFKALIMAGALDGIESTLVIPEGSLRKTDTLGVETIRSAVLEDLERQFYAKSHQLKTTESKGQNLRKVVESLIVHYGKRYGVKVNPMDLADNKVLAQQAASMISKLNQLLLEVGDSGAIEADISAIRHELSNRSKVAKEYVAERDELSEIRSQLEEQRELESNVAIDTSGNEVLAFDKRSFLMREEVALTKITATTLKLLKDVAKTLNEMPHMVLSELLKLNDKDITSVQCKPIESEEVNVSLDDDWLNGVPDAMESSERSSTSMNVEALKDEYLDDGALDLNADIDVKRESQKSQKTKEEKIVYLGEQAYEVYEQYGENKAFGSVLKVLAAMEYDGNLAFTDKYRLSKELDSLGYYVTGHPFDVDGMRRKMAKYFQNTPLSHLVAPELGNTTATEEEDKKIIEMTPSTRVAGIITEYRVTQIKNGKNEGKEMAIMKIDDSTGELDVVIFSGGFEKAKGVLGLGEPFAAEGKILYDDHKEDGSMKIMPDKIFNPLNTDEVLYEQKRFPAKK</sequence>
<keyword evidence="4 9" id="KW-0548">Nucleotidyltransferase</keyword>
<dbReference type="InterPro" id="IPR040982">
    <property type="entry name" value="DNA_pol3_finger"/>
</dbReference>
<name>A0A8H9N3I3_VIBVL</name>
<dbReference type="InterPro" id="IPR004805">
    <property type="entry name" value="DnaE2/DnaE/PolC"/>
</dbReference>
<evidence type="ECO:0000256" key="5">
    <source>
        <dbReference type="ARBA" id="ARBA00022705"/>
    </source>
</evidence>
<dbReference type="InterPro" id="IPR004013">
    <property type="entry name" value="PHP_dom"/>
</dbReference>
<keyword evidence="3 9" id="KW-0808">Transferase</keyword>
<dbReference type="CDD" id="cd04485">
    <property type="entry name" value="DnaE_OBF"/>
    <property type="match status" value="1"/>
</dbReference>
<dbReference type="InterPro" id="IPR029460">
    <property type="entry name" value="DNAPol_HHH"/>
</dbReference>
<dbReference type="Pfam" id="PF02811">
    <property type="entry name" value="PHP"/>
    <property type="match status" value="1"/>
</dbReference>
<dbReference type="EC" id="2.7.7.7" evidence="1"/>
<evidence type="ECO:0000256" key="4">
    <source>
        <dbReference type="ARBA" id="ARBA00022695"/>
    </source>
</evidence>
<dbReference type="PANTHER" id="PTHR32294:SF0">
    <property type="entry name" value="DNA POLYMERASE III SUBUNIT ALPHA"/>
    <property type="match status" value="1"/>
</dbReference>
<evidence type="ECO:0000256" key="3">
    <source>
        <dbReference type="ARBA" id="ARBA00022679"/>
    </source>
</evidence>
<comment type="catalytic activity">
    <reaction evidence="7">
        <text>DNA(n) + a 2'-deoxyribonucleoside 5'-triphosphate = DNA(n+1) + diphosphate</text>
        <dbReference type="Rhea" id="RHEA:22508"/>
        <dbReference type="Rhea" id="RHEA-COMP:17339"/>
        <dbReference type="Rhea" id="RHEA-COMP:17340"/>
        <dbReference type="ChEBI" id="CHEBI:33019"/>
        <dbReference type="ChEBI" id="CHEBI:61560"/>
        <dbReference type="ChEBI" id="CHEBI:173112"/>
        <dbReference type="EC" id="2.7.7.7"/>
    </reaction>
</comment>
<evidence type="ECO:0000256" key="7">
    <source>
        <dbReference type="ARBA" id="ARBA00049244"/>
    </source>
</evidence>
<evidence type="ECO:0000256" key="1">
    <source>
        <dbReference type="ARBA" id="ARBA00012417"/>
    </source>
</evidence>
<keyword evidence="6" id="KW-0239">DNA-directed DNA polymerase</keyword>
<dbReference type="Pfam" id="PF07733">
    <property type="entry name" value="DNA_pol3_alpha"/>
    <property type="match status" value="1"/>
</dbReference>
<dbReference type="SUPFAM" id="SSF89550">
    <property type="entry name" value="PHP domain-like"/>
    <property type="match status" value="1"/>
</dbReference>
<dbReference type="Pfam" id="PF17657">
    <property type="entry name" value="DNA_pol3_finger"/>
    <property type="match status" value="1"/>
</dbReference>
<reference evidence="9" key="2">
    <citation type="submission" date="2019-01" db="EMBL/GenBank/DDBJ databases">
        <authorList>
            <consortium name="NCBI Pathogen Detection Project"/>
        </authorList>
    </citation>
    <scope>NUCLEOTIDE SEQUENCE</scope>
    <source>
        <strain evidence="9">BCW_3452</strain>
    </source>
</reference>
<evidence type="ECO:0000259" key="8">
    <source>
        <dbReference type="SMART" id="SM00481"/>
    </source>
</evidence>
<dbReference type="Gene3D" id="3.20.20.140">
    <property type="entry name" value="Metal-dependent hydrolases"/>
    <property type="match status" value="2"/>
</dbReference>
<dbReference type="GO" id="GO:0008408">
    <property type="term" value="F:3'-5' exonuclease activity"/>
    <property type="evidence" value="ECO:0007669"/>
    <property type="project" value="InterPro"/>
</dbReference>
<reference evidence="9" key="1">
    <citation type="journal article" date="2018" name="Genome Biol.">
        <title>SKESA: strategic k-mer extension for scrupulous assemblies.</title>
        <authorList>
            <person name="Souvorov A."/>
            <person name="Agarwala R."/>
            <person name="Lipman D.J."/>
        </authorList>
    </citation>
    <scope>NUCLEOTIDE SEQUENCE</scope>
    <source>
        <strain evidence="9">BCW_3452</strain>
    </source>
</reference>
<feature type="domain" description="Polymerase/histidinol phosphatase N-terminal" evidence="8">
    <location>
        <begin position="8"/>
        <end position="71"/>
    </location>
</feature>
<dbReference type="SMART" id="SM00481">
    <property type="entry name" value="POLIIIAc"/>
    <property type="match status" value="1"/>
</dbReference>